<evidence type="ECO:0000313" key="2">
    <source>
        <dbReference type="EMBL" id="BBM46347.1"/>
    </source>
</evidence>
<dbReference type="EMBL" id="AP019831">
    <property type="protein sequence ID" value="BBM46347.1"/>
    <property type="molecule type" value="Genomic_DNA"/>
</dbReference>
<dbReference type="Gene3D" id="3.30.950.30">
    <property type="entry name" value="Schlafen, AAA domain"/>
    <property type="match status" value="1"/>
</dbReference>
<feature type="domain" description="Schlafen AlbA-2" evidence="1">
    <location>
        <begin position="10"/>
        <end position="123"/>
    </location>
</feature>
<reference evidence="2 3" key="1">
    <citation type="submission" date="2019-07" db="EMBL/GenBank/DDBJ databases">
        <title>Complete Genome Sequence of Leptotrichia trevisanii Strain JMUB3870.</title>
        <authorList>
            <person name="Watanabe S."/>
            <person name="Cui L."/>
        </authorList>
    </citation>
    <scope>NUCLEOTIDE SEQUENCE [LARGE SCALE GENOMIC DNA]</scope>
    <source>
        <strain evidence="2 3">JMUB3870</strain>
    </source>
</reference>
<name>A0A510K555_9FUSO</name>
<dbReference type="RefSeq" id="WP_232056089.1">
    <property type="nucleotide sequence ID" value="NZ_AP019831.1"/>
</dbReference>
<dbReference type="InterPro" id="IPR038461">
    <property type="entry name" value="Schlafen_AlbA_2_dom_sf"/>
</dbReference>
<dbReference type="Pfam" id="PF04326">
    <property type="entry name" value="SLFN_AlbA_2"/>
    <property type="match status" value="1"/>
</dbReference>
<dbReference type="InterPro" id="IPR007421">
    <property type="entry name" value="Schlafen_AlbA_2_dom"/>
</dbReference>
<protein>
    <submittedName>
        <fullName evidence="2">Transcriptional regulator</fullName>
    </submittedName>
</protein>
<evidence type="ECO:0000313" key="3">
    <source>
        <dbReference type="Proteomes" id="UP000422644"/>
    </source>
</evidence>
<evidence type="ECO:0000259" key="1">
    <source>
        <dbReference type="Pfam" id="PF04326"/>
    </source>
</evidence>
<keyword evidence="3" id="KW-1185">Reference proteome</keyword>
<organism evidence="2 3">
    <name type="scientific">Leptotrichia trevisanii</name>
    <dbReference type="NCBI Taxonomy" id="109328"/>
    <lineage>
        <taxon>Bacteria</taxon>
        <taxon>Fusobacteriati</taxon>
        <taxon>Fusobacteriota</taxon>
        <taxon>Fusobacteriia</taxon>
        <taxon>Fusobacteriales</taxon>
        <taxon>Leptotrichiaceae</taxon>
        <taxon>Leptotrichia</taxon>
    </lineage>
</organism>
<dbReference type="PANTHER" id="PTHR30595">
    <property type="entry name" value="GLPR-RELATED TRANSCRIPTIONAL REPRESSOR"/>
    <property type="match status" value="1"/>
</dbReference>
<accession>A0A510K555</accession>
<proteinExistence type="predicted"/>
<dbReference type="AlphaFoldDB" id="A0A510K555"/>
<dbReference type="Proteomes" id="UP000422644">
    <property type="component" value="Chromosome"/>
</dbReference>
<dbReference type="PANTHER" id="PTHR30595:SF6">
    <property type="entry name" value="SCHLAFEN ALBA-2 DOMAIN-CONTAINING PROTEIN"/>
    <property type="match status" value="1"/>
</dbReference>
<gene>
    <name evidence="2" type="ORF">JMUB3870_2492</name>
</gene>
<sequence length="257" mass="29759">MLIEEILKGENEKIEFKENAKTNAYIKTAVAFANGNGGKIVFGVKDNGEIIGVENEFEVMDGIINAISDSCYPMIVPDISLHTLENKTVVIMEIEGGKKKPYYLKSKGMQKGTYIRSGATTRIIEEDYILKELVLEGENKYFDQQICYGESVNDEEIERFCEWLEELARENSETDTKIKKVTKNTLLSWKLLEEKMAEFFRQMLIFYCLARKIGKFHERYNVACLKGKLEAYLLIRRNLKAQLLCSWKKRINMCLKK</sequence>